<dbReference type="HOGENOM" id="CLU_2574373_0_0_1"/>
<evidence type="ECO:0000256" key="2">
    <source>
        <dbReference type="SAM" id="SignalP"/>
    </source>
</evidence>
<feature type="chain" id="PRO_5002103256" description="Secreted protein" evidence="2">
    <location>
        <begin position="25"/>
        <end position="83"/>
    </location>
</feature>
<protein>
    <recommendedName>
        <fullName evidence="5">Secreted protein</fullName>
    </recommendedName>
</protein>
<reference evidence="3 4" key="1">
    <citation type="journal article" date="2014" name="Proc. Natl. Acad. Sci. U.S.A.">
        <title>Trajectory and genomic determinants of fungal-pathogen speciation and host adaptation.</title>
        <authorList>
            <person name="Hu X."/>
            <person name="Xiao G."/>
            <person name="Zheng P."/>
            <person name="Shang Y."/>
            <person name="Su Y."/>
            <person name="Zhang X."/>
            <person name="Liu X."/>
            <person name="Zhan S."/>
            <person name="St Leger R.J."/>
            <person name="Wang C."/>
        </authorList>
    </citation>
    <scope>NUCLEOTIDE SEQUENCE [LARGE SCALE GENOMIC DNA]</scope>
    <source>
        <strain evidence="3 4">ARSEF 549</strain>
    </source>
</reference>
<proteinExistence type="predicted"/>
<evidence type="ECO:0000313" key="3">
    <source>
        <dbReference type="EMBL" id="KID62915.1"/>
    </source>
</evidence>
<dbReference type="Proteomes" id="UP000031186">
    <property type="component" value="Unassembled WGS sequence"/>
</dbReference>
<gene>
    <name evidence="3" type="ORF">MAN_08131</name>
</gene>
<feature type="non-terminal residue" evidence="3">
    <location>
        <position position="1"/>
    </location>
</feature>
<feature type="signal peptide" evidence="2">
    <location>
        <begin position="1"/>
        <end position="24"/>
    </location>
</feature>
<evidence type="ECO:0008006" key="5">
    <source>
        <dbReference type="Google" id="ProtNLM"/>
    </source>
</evidence>
<feature type="region of interest" description="Disordered" evidence="1">
    <location>
        <begin position="26"/>
        <end position="52"/>
    </location>
</feature>
<comment type="caution">
    <text evidence="3">The sequence shown here is derived from an EMBL/GenBank/DDBJ whole genome shotgun (WGS) entry which is preliminary data.</text>
</comment>
<organism evidence="3 4">
    <name type="scientific">Metarhizium anisopliae (strain ARSEF 549)</name>
    <dbReference type="NCBI Taxonomy" id="3151832"/>
    <lineage>
        <taxon>Eukaryota</taxon>
        <taxon>Fungi</taxon>
        <taxon>Dikarya</taxon>
        <taxon>Ascomycota</taxon>
        <taxon>Pezizomycotina</taxon>
        <taxon>Sordariomycetes</taxon>
        <taxon>Hypocreomycetidae</taxon>
        <taxon>Hypocreales</taxon>
        <taxon>Clavicipitaceae</taxon>
        <taxon>Metarhizium</taxon>
    </lineage>
</organism>
<accession>A0A0B4ELF6</accession>
<dbReference type="OrthoDB" id="4941390at2759"/>
<name>A0A0B4ELF6_METAF</name>
<sequence length="83" mass="8770">MVRIAAATLASAVAASLMAVSASANAPGHVATQNPNRRQEADSAPSDGVNQEENLEELMKEFIAIADDVKILAEEIMKHPDQV</sequence>
<dbReference type="VEuPathDB" id="FungiDB:MAN_08131"/>
<dbReference type="AlphaFoldDB" id="A0A0B4ELF6"/>
<keyword evidence="4" id="KW-1185">Reference proteome</keyword>
<evidence type="ECO:0000313" key="4">
    <source>
        <dbReference type="Proteomes" id="UP000031186"/>
    </source>
</evidence>
<evidence type="ECO:0000256" key="1">
    <source>
        <dbReference type="SAM" id="MobiDB-lite"/>
    </source>
</evidence>
<dbReference type="EMBL" id="AZNF01000011">
    <property type="protein sequence ID" value="KID62915.1"/>
    <property type="molecule type" value="Genomic_DNA"/>
</dbReference>
<keyword evidence="2" id="KW-0732">Signal</keyword>